<dbReference type="Pfam" id="PF13676">
    <property type="entry name" value="TIR_2"/>
    <property type="match status" value="1"/>
</dbReference>
<reference evidence="2 3" key="1">
    <citation type="submission" date="2020-08" db="EMBL/GenBank/DDBJ databases">
        <title>Genomic Encyclopedia of Type Strains, Phase IV (KMG-V): Genome sequencing to study the core and pangenomes of soil and plant-associated prokaryotes.</title>
        <authorList>
            <person name="Whitman W."/>
        </authorList>
    </citation>
    <scope>NUCLEOTIDE SEQUENCE [LARGE SCALE GENOMIC DNA]</scope>
    <source>
        <strain evidence="2 3">S3M1</strain>
    </source>
</reference>
<proteinExistence type="predicted"/>
<feature type="domain" description="TIR" evidence="1">
    <location>
        <begin position="10"/>
        <end position="120"/>
    </location>
</feature>
<dbReference type="SUPFAM" id="SSF52200">
    <property type="entry name" value="Toll/Interleukin receptor TIR domain"/>
    <property type="match status" value="1"/>
</dbReference>
<dbReference type="AlphaFoldDB" id="A0A7W9E0C4"/>
<evidence type="ECO:0000313" key="2">
    <source>
        <dbReference type="EMBL" id="MBB5638242.1"/>
    </source>
</evidence>
<evidence type="ECO:0000259" key="1">
    <source>
        <dbReference type="Pfam" id="PF13676"/>
    </source>
</evidence>
<feature type="non-terminal residue" evidence="2">
    <location>
        <position position="154"/>
    </location>
</feature>
<dbReference type="InterPro" id="IPR035897">
    <property type="entry name" value="Toll_tir_struct_dom_sf"/>
</dbReference>
<name>A0A7W9E0C4_9SPHI</name>
<protein>
    <recommendedName>
        <fullName evidence="1">TIR domain-containing protein</fullName>
    </recommendedName>
</protein>
<evidence type="ECO:0000313" key="3">
    <source>
        <dbReference type="Proteomes" id="UP000537204"/>
    </source>
</evidence>
<dbReference type="RefSeq" id="WP_183884090.1">
    <property type="nucleotide sequence ID" value="NZ_JACHCE010000008.1"/>
</dbReference>
<dbReference type="Gene3D" id="3.40.50.10140">
    <property type="entry name" value="Toll/interleukin-1 receptor homology (TIR) domain"/>
    <property type="match status" value="1"/>
</dbReference>
<comment type="caution">
    <text evidence="2">The sequence shown here is derived from an EMBL/GenBank/DDBJ whole genome shotgun (WGS) entry which is preliminary data.</text>
</comment>
<sequence length="154" mass="17695">MVEKENKSKVFLSYAANDRKKIDFLKNGLIENGFSVLSDSLIAPGTNWHKIISYELNASDYLIICLTTKMFADGPFTFDYNKAFVSEAKKRDITIIPILLDDILMPDALKEFVYLDFRKNHSDCNPPFFRTGLGGENSNLYIIFHLSAWSQLRR</sequence>
<dbReference type="InterPro" id="IPR000157">
    <property type="entry name" value="TIR_dom"/>
</dbReference>
<dbReference type="Proteomes" id="UP000537204">
    <property type="component" value="Unassembled WGS sequence"/>
</dbReference>
<gene>
    <name evidence="2" type="ORF">HDE68_004171</name>
</gene>
<dbReference type="EMBL" id="JACHCE010000008">
    <property type="protein sequence ID" value="MBB5638242.1"/>
    <property type="molecule type" value="Genomic_DNA"/>
</dbReference>
<accession>A0A7W9E0C4</accession>
<organism evidence="2 3">
    <name type="scientific">Pedobacter cryoconitis</name>
    <dbReference type="NCBI Taxonomy" id="188932"/>
    <lineage>
        <taxon>Bacteria</taxon>
        <taxon>Pseudomonadati</taxon>
        <taxon>Bacteroidota</taxon>
        <taxon>Sphingobacteriia</taxon>
        <taxon>Sphingobacteriales</taxon>
        <taxon>Sphingobacteriaceae</taxon>
        <taxon>Pedobacter</taxon>
    </lineage>
</organism>
<dbReference type="GO" id="GO:0007165">
    <property type="term" value="P:signal transduction"/>
    <property type="evidence" value="ECO:0007669"/>
    <property type="project" value="InterPro"/>
</dbReference>